<feature type="region of interest" description="Disordered" evidence="1">
    <location>
        <begin position="85"/>
        <end position="114"/>
    </location>
</feature>
<dbReference type="Pfam" id="PF12776">
    <property type="entry name" value="Myb_DNA-bind_3"/>
    <property type="match status" value="1"/>
</dbReference>
<evidence type="ECO:0000313" key="4">
    <source>
        <dbReference type="Proteomes" id="UP000604825"/>
    </source>
</evidence>
<dbReference type="Proteomes" id="UP000604825">
    <property type="component" value="Unassembled WGS sequence"/>
</dbReference>
<proteinExistence type="predicted"/>
<feature type="domain" description="Myb/SANT-like" evidence="2">
    <location>
        <begin position="7"/>
        <end position="91"/>
    </location>
</feature>
<dbReference type="PANTHER" id="PTHR47069:SF9">
    <property type="entry name" value="MYB_SANT-LIKE DOMAIN-CONTAINING PROTEIN"/>
    <property type="match status" value="1"/>
</dbReference>
<feature type="compositionally biased region" description="Polar residues" evidence="1">
    <location>
        <begin position="97"/>
        <end position="111"/>
    </location>
</feature>
<dbReference type="InterPro" id="IPR024752">
    <property type="entry name" value="Myb/SANT-like_dom"/>
</dbReference>
<protein>
    <recommendedName>
        <fullName evidence="2">Myb/SANT-like domain-containing protein</fullName>
    </recommendedName>
</protein>
<dbReference type="AlphaFoldDB" id="A0A811S0I3"/>
<evidence type="ECO:0000256" key="1">
    <source>
        <dbReference type="SAM" id="MobiDB-lite"/>
    </source>
</evidence>
<evidence type="ECO:0000313" key="3">
    <source>
        <dbReference type="EMBL" id="CAD6334518.1"/>
    </source>
</evidence>
<organism evidence="3 4">
    <name type="scientific">Miscanthus lutarioriparius</name>
    <dbReference type="NCBI Taxonomy" id="422564"/>
    <lineage>
        <taxon>Eukaryota</taxon>
        <taxon>Viridiplantae</taxon>
        <taxon>Streptophyta</taxon>
        <taxon>Embryophyta</taxon>
        <taxon>Tracheophyta</taxon>
        <taxon>Spermatophyta</taxon>
        <taxon>Magnoliopsida</taxon>
        <taxon>Liliopsida</taxon>
        <taxon>Poales</taxon>
        <taxon>Poaceae</taxon>
        <taxon>PACMAD clade</taxon>
        <taxon>Panicoideae</taxon>
        <taxon>Andropogonodae</taxon>
        <taxon>Andropogoneae</taxon>
        <taxon>Saccharinae</taxon>
        <taxon>Miscanthus</taxon>
    </lineage>
</organism>
<dbReference type="OrthoDB" id="696230at2759"/>
<dbReference type="EMBL" id="CAJGYO010000017">
    <property type="protein sequence ID" value="CAD6334518.1"/>
    <property type="molecule type" value="Genomic_DNA"/>
</dbReference>
<name>A0A811S0I3_9POAL</name>
<keyword evidence="4" id="KW-1185">Reference proteome</keyword>
<reference evidence="3" key="1">
    <citation type="submission" date="2020-10" db="EMBL/GenBank/DDBJ databases">
        <authorList>
            <person name="Han B."/>
            <person name="Lu T."/>
            <person name="Zhao Q."/>
            <person name="Huang X."/>
            <person name="Zhao Y."/>
        </authorList>
    </citation>
    <scope>NUCLEOTIDE SEQUENCE</scope>
</reference>
<dbReference type="PANTHER" id="PTHR47069">
    <property type="match status" value="1"/>
</dbReference>
<accession>A0A811S0I3</accession>
<evidence type="ECO:0000259" key="2">
    <source>
        <dbReference type="Pfam" id="PF12776"/>
    </source>
</evidence>
<sequence>MPRPRTNWDDTETKLLLDMCLQEKDKYNFNQFGVTRDGWNNIYPYFLHYDRKQVNNKLASLKTQYQKWKDGLSATGFCRDTQTGGIATDPEYRKTQDATQPDSDNNTQCAETSAAGAARCKPPRFLNELGALYGDRNCNMGSFMSAGGIGASTPPHVVWLQDHIGPSSYHSGSKRDTRDQVVNSPEKKACNVGEYMARLSESIAAMSTSRDRERTREQAEVNEAMPILRDDGVPVPSDMYFEALELFKNSVYRREFKNMENTGVRIAWLTWHMNRNKKTILFGGLRVRTSPGIYDATSKKEVTGSKEQQRMAGWRGFKLCNGLAAGV</sequence>
<gene>
    <name evidence="3" type="ORF">NCGR_LOCUS58616</name>
</gene>
<comment type="caution">
    <text evidence="3">The sequence shown here is derived from an EMBL/GenBank/DDBJ whole genome shotgun (WGS) entry which is preliminary data.</text>
</comment>